<proteinExistence type="predicted"/>
<evidence type="ECO:0000313" key="1">
    <source>
        <dbReference type="EMBL" id="KAF9059008.1"/>
    </source>
</evidence>
<sequence length="133" mass="14635">MAQPLERVRKYPHTIKSLLDANPSLANIENFPGFSETIQAGTPLNVSDLFNAELDLGNLVYLHKSGNANVSSAVVASAKNRLAAVRNVHARLEYGDVIAMLNNIQTSISGLREDMNTKFKGLSDRLDQLKGWR</sequence>
<evidence type="ECO:0000313" key="2">
    <source>
        <dbReference type="Proteomes" id="UP000772434"/>
    </source>
</evidence>
<dbReference type="Proteomes" id="UP000772434">
    <property type="component" value="Unassembled WGS sequence"/>
</dbReference>
<protein>
    <submittedName>
        <fullName evidence="1">Uncharacterized protein</fullName>
    </submittedName>
</protein>
<gene>
    <name evidence="1" type="ORF">BDP27DRAFT_1431972</name>
</gene>
<keyword evidence="2" id="KW-1185">Reference proteome</keyword>
<reference evidence="1" key="1">
    <citation type="submission" date="2020-11" db="EMBL/GenBank/DDBJ databases">
        <authorList>
            <consortium name="DOE Joint Genome Institute"/>
            <person name="Ahrendt S."/>
            <person name="Riley R."/>
            <person name="Andreopoulos W."/>
            <person name="Labutti K."/>
            <person name="Pangilinan J."/>
            <person name="Ruiz-Duenas F.J."/>
            <person name="Barrasa J.M."/>
            <person name="Sanchez-Garcia M."/>
            <person name="Camarero S."/>
            <person name="Miyauchi S."/>
            <person name="Serrano A."/>
            <person name="Linde D."/>
            <person name="Babiker R."/>
            <person name="Drula E."/>
            <person name="Ayuso-Fernandez I."/>
            <person name="Pacheco R."/>
            <person name="Padilla G."/>
            <person name="Ferreira P."/>
            <person name="Barriuso J."/>
            <person name="Kellner H."/>
            <person name="Castanera R."/>
            <person name="Alfaro M."/>
            <person name="Ramirez L."/>
            <person name="Pisabarro A.G."/>
            <person name="Kuo A."/>
            <person name="Tritt A."/>
            <person name="Lipzen A."/>
            <person name="He G."/>
            <person name="Yan M."/>
            <person name="Ng V."/>
            <person name="Cullen D."/>
            <person name="Martin F."/>
            <person name="Rosso M.-N."/>
            <person name="Henrissat B."/>
            <person name="Hibbett D."/>
            <person name="Martinez A.T."/>
            <person name="Grigoriev I.V."/>
        </authorList>
    </citation>
    <scope>NUCLEOTIDE SEQUENCE</scope>
    <source>
        <strain evidence="1">AH 40177</strain>
    </source>
</reference>
<comment type="caution">
    <text evidence="1">The sequence shown here is derived from an EMBL/GenBank/DDBJ whole genome shotgun (WGS) entry which is preliminary data.</text>
</comment>
<organism evidence="1 2">
    <name type="scientific">Rhodocollybia butyracea</name>
    <dbReference type="NCBI Taxonomy" id="206335"/>
    <lineage>
        <taxon>Eukaryota</taxon>
        <taxon>Fungi</taxon>
        <taxon>Dikarya</taxon>
        <taxon>Basidiomycota</taxon>
        <taxon>Agaricomycotina</taxon>
        <taxon>Agaricomycetes</taxon>
        <taxon>Agaricomycetidae</taxon>
        <taxon>Agaricales</taxon>
        <taxon>Marasmiineae</taxon>
        <taxon>Omphalotaceae</taxon>
        <taxon>Rhodocollybia</taxon>
    </lineage>
</organism>
<dbReference type="EMBL" id="JADNRY010000333">
    <property type="protein sequence ID" value="KAF9059008.1"/>
    <property type="molecule type" value="Genomic_DNA"/>
</dbReference>
<accession>A0A9P5P8R0</accession>
<dbReference type="AlphaFoldDB" id="A0A9P5P8R0"/>
<name>A0A9P5P8R0_9AGAR</name>